<organism evidence="1 2">
    <name type="scientific">Menidia menidia</name>
    <name type="common">Atlantic silverside</name>
    <dbReference type="NCBI Taxonomy" id="238744"/>
    <lineage>
        <taxon>Eukaryota</taxon>
        <taxon>Metazoa</taxon>
        <taxon>Chordata</taxon>
        <taxon>Craniata</taxon>
        <taxon>Vertebrata</taxon>
        <taxon>Euteleostomi</taxon>
        <taxon>Actinopterygii</taxon>
        <taxon>Neopterygii</taxon>
        <taxon>Teleostei</taxon>
        <taxon>Neoteleostei</taxon>
        <taxon>Acanthomorphata</taxon>
        <taxon>Ovalentaria</taxon>
        <taxon>Atherinomorphae</taxon>
        <taxon>Atheriniformes</taxon>
        <taxon>Atherinopsidae</taxon>
        <taxon>Menidiinae</taxon>
        <taxon>Menidia</taxon>
    </lineage>
</organism>
<reference evidence="1" key="1">
    <citation type="submission" date="2021-05" db="EMBL/GenBank/DDBJ databases">
        <authorList>
            <person name="Tigano A."/>
        </authorList>
    </citation>
    <scope>NUCLEOTIDE SEQUENCE</scope>
</reference>
<evidence type="ECO:0000313" key="1">
    <source>
        <dbReference type="EMBL" id="CAG5911813.1"/>
    </source>
</evidence>
<proteinExistence type="predicted"/>
<name>A0A8S4B1M1_9TELE</name>
<feature type="non-terminal residue" evidence="1">
    <location>
        <position position="1"/>
    </location>
</feature>
<evidence type="ECO:0000313" key="2">
    <source>
        <dbReference type="Proteomes" id="UP000677803"/>
    </source>
</evidence>
<gene>
    <name evidence="1" type="ORF">MMEN_LOCUS9948</name>
</gene>
<dbReference type="OrthoDB" id="10013248at2759"/>
<dbReference type="EMBL" id="CAJRST010010001">
    <property type="protein sequence ID" value="CAG5911813.1"/>
    <property type="molecule type" value="Genomic_DNA"/>
</dbReference>
<comment type="caution">
    <text evidence="1">The sequence shown here is derived from an EMBL/GenBank/DDBJ whole genome shotgun (WGS) entry which is preliminary data.</text>
</comment>
<sequence length="93" mass="10067">PLAILGPLSPYPTSQLDVFGHDGDTFSVDGTEVGVLKQTHQSANGSTLETEISLEVLGYFPHQTLEWKLADEQLCGLLVTTDLPQSHSSWPGF</sequence>
<protein>
    <submittedName>
        <fullName evidence="1">(Atlantic silverside) hypothetical protein</fullName>
    </submittedName>
</protein>
<dbReference type="Proteomes" id="UP000677803">
    <property type="component" value="Unassembled WGS sequence"/>
</dbReference>
<dbReference type="AlphaFoldDB" id="A0A8S4B1M1"/>
<keyword evidence="2" id="KW-1185">Reference proteome</keyword>
<accession>A0A8S4B1M1</accession>